<evidence type="ECO:0000313" key="5">
    <source>
        <dbReference type="Proteomes" id="UP001595833"/>
    </source>
</evidence>
<dbReference type="Pfam" id="PF01648">
    <property type="entry name" value="ACPS"/>
    <property type="match status" value="1"/>
</dbReference>
<feature type="domain" description="4'-phosphopantetheinyl transferase" evidence="3">
    <location>
        <begin position="129"/>
        <end position="202"/>
    </location>
</feature>
<proteinExistence type="inferred from homology"/>
<dbReference type="InterPro" id="IPR050559">
    <property type="entry name" value="P-Pant_transferase_sf"/>
</dbReference>
<evidence type="ECO:0000256" key="2">
    <source>
        <dbReference type="ARBA" id="ARBA00022679"/>
    </source>
</evidence>
<evidence type="ECO:0000313" key="4">
    <source>
        <dbReference type="EMBL" id="MFC5055998.1"/>
    </source>
</evidence>
<dbReference type="GO" id="GO:0016740">
    <property type="term" value="F:transferase activity"/>
    <property type="evidence" value="ECO:0007669"/>
    <property type="project" value="UniProtKB-KW"/>
</dbReference>
<keyword evidence="2 4" id="KW-0808">Transferase</keyword>
<evidence type="ECO:0000259" key="3">
    <source>
        <dbReference type="Pfam" id="PF01648"/>
    </source>
</evidence>
<sequence length="243" mass="25764">MGTSAGAPDFVAPAWPPGPRRLAAAPGAVDVWRVALSGGARAAAACLPLLPDAERDRAARLGAASLRHDHVVAHGALHDVLSRYLDRPARRIALVRGEWGRPELDGGGLSFNLSHTDGCAVVAVAADGPVGVDVEALRAFPGGLALARRFFTRAEADRLARLAEPARSELFLRTWTCKESCLKATGRGLSGSPASVDVDPRRVEPAPGWAVRELRPSARHVAALAVPGEAPRVRRWTWERPAC</sequence>
<dbReference type="Proteomes" id="UP001595833">
    <property type="component" value="Unassembled WGS sequence"/>
</dbReference>
<dbReference type="InterPro" id="IPR008278">
    <property type="entry name" value="4-PPantetheinyl_Trfase_dom"/>
</dbReference>
<reference evidence="5" key="1">
    <citation type="journal article" date="2019" name="Int. J. Syst. Evol. Microbiol.">
        <title>The Global Catalogue of Microorganisms (GCM) 10K type strain sequencing project: providing services to taxonomists for standard genome sequencing and annotation.</title>
        <authorList>
            <consortium name="The Broad Institute Genomics Platform"/>
            <consortium name="The Broad Institute Genome Sequencing Center for Infectious Disease"/>
            <person name="Wu L."/>
            <person name="Ma J."/>
        </authorList>
    </citation>
    <scope>NUCLEOTIDE SEQUENCE [LARGE SCALE GENOMIC DNA]</scope>
    <source>
        <strain evidence="5">KCTC 12848</strain>
    </source>
</reference>
<dbReference type="PANTHER" id="PTHR12215:SF10">
    <property type="entry name" value="L-AMINOADIPATE-SEMIALDEHYDE DEHYDROGENASE-PHOSPHOPANTETHEINYL TRANSFERASE"/>
    <property type="match status" value="1"/>
</dbReference>
<dbReference type="SUPFAM" id="SSF56214">
    <property type="entry name" value="4'-phosphopantetheinyl transferase"/>
    <property type="match status" value="2"/>
</dbReference>
<organism evidence="4 5">
    <name type="scientific">Saccharothrix xinjiangensis</name>
    <dbReference type="NCBI Taxonomy" id="204798"/>
    <lineage>
        <taxon>Bacteria</taxon>
        <taxon>Bacillati</taxon>
        <taxon>Actinomycetota</taxon>
        <taxon>Actinomycetes</taxon>
        <taxon>Pseudonocardiales</taxon>
        <taxon>Pseudonocardiaceae</taxon>
        <taxon>Saccharothrix</taxon>
    </lineage>
</organism>
<accession>A0ABV9Y395</accession>
<gene>
    <name evidence="4" type="ORF">ACFPFM_19855</name>
</gene>
<evidence type="ECO:0000256" key="1">
    <source>
        <dbReference type="ARBA" id="ARBA00010990"/>
    </source>
</evidence>
<comment type="similarity">
    <text evidence="1">Belongs to the P-Pant transferase superfamily. Gsp/Sfp/HetI/AcpT family.</text>
</comment>
<dbReference type="InterPro" id="IPR037143">
    <property type="entry name" value="4-PPantetheinyl_Trfase_dom_sf"/>
</dbReference>
<dbReference type="RefSeq" id="WP_344039719.1">
    <property type="nucleotide sequence ID" value="NZ_BAAAKE010000018.1"/>
</dbReference>
<dbReference type="PANTHER" id="PTHR12215">
    <property type="entry name" value="PHOSPHOPANTETHEINE TRANSFERASE"/>
    <property type="match status" value="1"/>
</dbReference>
<dbReference type="EMBL" id="JBHSJB010000017">
    <property type="protein sequence ID" value="MFC5055998.1"/>
    <property type="molecule type" value="Genomic_DNA"/>
</dbReference>
<keyword evidence="5" id="KW-1185">Reference proteome</keyword>
<comment type="caution">
    <text evidence="4">The sequence shown here is derived from an EMBL/GenBank/DDBJ whole genome shotgun (WGS) entry which is preliminary data.</text>
</comment>
<name>A0ABV9Y395_9PSEU</name>
<dbReference type="Gene3D" id="3.90.470.20">
    <property type="entry name" value="4'-phosphopantetheinyl transferase domain"/>
    <property type="match status" value="1"/>
</dbReference>
<protein>
    <submittedName>
        <fullName evidence="4">4'-phosphopantetheinyl transferase family protein</fullName>
    </submittedName>
</protein>